<dbReference type="PANTHER" id="PTHR35936:SF17">
    <property type="entry name" value="ARGININE-BINDING EXTRACELLULAR PROTEIN ARTP"/>
    <property type="match status" value="1"/>
</dbReference>
<dbReference type="RefSeq" id="WP_112953249.1">
    <property type="nucleotide sequence ID" value="NZ_SISF01000030.1"/>
</dbReference>
<dbReference type="Proteomes" id="UP000294239">
    <property type="component" value="Unassembled WGS sequence"/>
</dbReference>
<evidence type="ECO:0000313" key="6">
    <source>
        <dbReference type="Proteomes" id="UP000294239"/>
    </source>
</evidence>
<dbReference type="SMART" id="SM00062">
    <property type="entry name" value="PBPb"/>
    <property type="match status" value="1"/>
</dbReference>
<comment type="caution">
    <text evidence="5">The sequence shown here is derived from an EMBL/GenBank/DDBJ whole genome shotgun (WGS) entry which is preliminary data.</text>
</comment>
<dbReference type="InterPro" id="IPR001638">
    <property type="entry name" value="Solute-binding_3/MltF_N"/>
</dbReference>
<dbReference type="PROSITE" id="PS51257">
    <property type="entry name" value="PROKAR_LIPOPROTEIN"/>
    <property type="match status" value="1"/>
</dbReference>
<feature type="signal peptide" evidence="3">
    <location>
        <begin position="1"/>
        <end position="23"/>
    </location>
</feature>
<sequence length="281" mass="30255">MVIFKKSGLAGLSLLFAFSCAHAEGTIKTALDGTFAPHAMPTLDGKVEGFNVDLVNLIGERLGKKVELTSAQFSGLIPALQAKTYDFLAAPVTVNKERAANLLFTEGFMDTNFAFVIPANGPEYKSLDDFKGKTIAVNKGSAYDSFLREHQAEYGWKIESYGTNTDAVAAVVAGRADANLAGATVAAWAVKQNPKVKLSYEYPTGLVWSLAFRKDDVEGRNQVDKVIECLKIDGSLAKLSEKWFGVVPQPGTTIVTPTKGYGVPGFEGYVDDDHTPSCDLK</sequence>
<accession>A0ABY1Y7H5</accession>
<protein>
    <submittedName>
        <fullName evidence="5">Transporter substrate-binding domain-containing protein</fullName>
    </submittedName>
</protein>
<keyword evidence="6" id="KW-1185">Reference proteome</keyword>
<evidence type="ECO:0000256" key="2">
    <source>
        <dbReference type="ARBA" id="ARBA00022729"/>
    </source>
</evidence>
<evidence type="ECO:0000313" key="5">
    <source>
        <dbReference type="EMBL" id="TBN12149.1"/>
    </source>
</evidence>
<dbReference type="SUPFAM" id="SSF53850">
    <property type="entry name" value="Periplasmic binding protein-like II"/>
    <property type="match status" value="1"/>
</dbReference>
<dbReference type="GeneID" id="301041904"/>
<reference evidence="5 6" key="1">
    <citation type="submission" date="2019-02" db="EMBL/GenBank/DDBJ databases">
        <title>Current taxonomic status of genus Agrobacterium and description of Agrobacterium cavarae sp. nov. isolated from maize roots.</title>
        <authorList>
            <person name="Flores-Felix J.D."/>
            <person name="Menendez E."/>
            <person name="Ramirez-Bahena M.H."/>
            <person name="Garcia-Fraile P."/>
            <person name="Velazquez E."/>
        </authorList>
    </citation>
    <scope>NUCLEOTIDE SEQUENCE [LARGE SCALE GENOMIC DNA]</scope>
    <source>
        <strain evidence="5 6">RZME10</strain>
    </source>
</reference>
<organism evidence="5 6">
    <name type="scientific">Agrobacterium cavarae</name>
    <dbReference type="NCBI Taxonomy" id="2528239"/>
    <lineage>
        <taxon>Bacteria</taxon>
        <taxon>Pseudomonadati</taxon>
        <taxon>Pseudomonadota</taxon>
        <taxon>Alphaproteobacteria</taxon>
        <taxon>Hyphomicrobiales</taxon>
        <taxon>Rhizobiaceae</taxon>
        <taxon>Rhizobium/Agrobacterium group</taxon>
        <taxon>Agrobacterium</taxon>
    </lineage>
</organism>
<comment type="subcellular location">
    <subcellularLocation>
        <location evidence="1">Periplasm</location>
    </subcellularLocation>
</comment>
<dbReference type="PANTHER" id="PTHR35936">
    <property type="entry name" value="MEMBRANE-BOUND LYTIC MUREIN TRANSGLYCOSYLASE F"/>
    <property type="match status" value="1"/>
</dbReference>
<feature type="domain" description="Solute-binding protein family 3/N-terminal" evidence="4">
    <location>
        <begin position="26"/>
        <end position="247"/>
    </location>
</feature>
<name>A0ABY1Y7H5_9HYPH</name>
<feature type="chain" id="PRO_5047350111" evidence="3">
    <location>
        <begin position="24"/>
        <end position="281"/>
    </location>
</feature>
<evidence type="ECO:0000256" key="1">
    <source>
        <dbReference type="ARBA" id="ARBA00004418"/>
    </source>
</evidence>
<proteinExistence type="predicted"/>
<gene>
    <name evidence="5" type="ORF">EYC79_12010</name>
</gene>
<evidence type="ECO:0000256" key="3">
    <source>
        <dbReference type="SAM" id="SignalP"/>
    </source>
</evidence>
<dbReference type="Pfam" id="PF00497">
    <property type="entry name" value="SBP_bac_3"/>
    <property type="match status" value="1"/>
</dbReference>
<evidence type="ECO:0000259" key="4">
    <source>
        <dbReference type="SMART" id="SM00062"/>
    </source>
</evidence>
<dbReference type="Gene3D" id="3.40.190.10">
    <property type="entry name" value="Periplasmic binding protein-like II"/>
    <property type="match status" value="2"/>
</dbReference>
<dbReference type="EMBL" id="SISF01000030">
    <property type="protein sequence ID" value="TBN12149.1"/>
    <property type="molecule type" value="Genomic_DNA"/>
</dbReference>
<keyword evidence="2 3" id="KW-0732">Signal</keyword>